<organism evidence="1">
    <name type="scientific">Rhipicephalus appendiculatus</name>
    <name type="common">Brown ear tick</name>
    <dbReference type="NCBI Taxonomy" id="34631"/>
    <lineage>
        <taxon>Eukaryota</taxon>
        <taxon>Metazoa</taxon>
        <taxon>Ecdysozoa</taxon>
        <taxon>Arthropoda</taxon>
        <taxon>Chelicerata</taxon>
        <taxon>Arachnida</taxon>
        <taxon>Acari</taxon>
        <taxon>Parasitiformes</taxon>
        <taxon>Ixodida</taxon>
        <taxon>Ixodoidea</taxon>
        <taxon>Ixodidae</taxon>
        <taxon>Rhipicephalinae</taxon>
        <taxon>Rhipicephalus</taxon>
        <taxon>Rhipicephalus</taxon>
    </lineage>
</organism>
<dbReference type="AlphaFoldDB" id="A0A131YF08"/>
<dbReference type="EMBL" id="GEDV01011429">
    <property type="protein sequence ID" value="JAP77128.1"/>
    <property type="molecule type" value="Transcribed_RNA"/>
</dbReference>
<sequence>MLQRLCVGFQAKTLSAGLSCLCAGAWSVFSLFTKKKMVTSCNCAVKMSTPCECMCVLSVRMMLHHVVTPRKIVLNGDANFSLKVQLLFASAHSSWQEP</sequence>
<name>A0A131YF08_RHIAP</name>
<reference evidence="1" key="1">
    <citation type="journal article" date="2016" name="Ticks Tick Borne Dis.">
        <title>De novo assembly and annotation of the salivary gland transcriptome of Rhipicephalus appendiculatus male and female ticks during blood feeding.</title>
        <authorList>
            <person name="de Castro M.H."/>
            <person name="de Klerk D."/>
            <person name="Pienaar R."/>
            <person name="Latif A.A."/>
            <person name="Rees D.J."/>
            <person name="Mans B.J."/>
        </authorList>
    </citation>
    <scope>NUCLEOTIDE SEQUENCE</scope>
    <source>
        <tissue evidence="1">Salivary glands</tissue>
    </source>
</reference>
<accession>A0A131YF08</accession>
<proteinExistence type="predicted"/>
<protein>
    <submittedName>
        <fullName evidence="1">Uncharacterized protein</fullName>
    </submittedName>
</protein>
<evidence type="ECO:0000313" key="1">
    <source>
        <dbReference type="EMBL" id="JAP77128.1"/>
    </source>
</evidence>